<dbReference type="GO" id="GO:0010045">
    <property type="term" value="P:response to nickel cation"/>
    <property type="evidence" value="ECO:0007669"/>
    <property type="project" value="TreeGrafter"/>
</dbReference>
<keyword evidence="4 13" id="KW-0813">Transport</keyword>
<dbReference type="GO" id="GO:0015099">
    <property type="term" value="F:nickel cation transmembrane transporter activity"/>
    <property type="evidence" value="ECO:0007669"/>
    <property type="project" value="UniProtKB-UniRule"/>
</dbReference>
<keyword evidence="3" id="KW-0171">Cobalt transport</keyword>
<evidence type="ECO:0000256" key="2">
    <source>
        <dbReference type="ARBA" id="ARBA00004651"/>
    </source>
</evidence>
<feature type="transmembrane region" description="Helical" evidence="13">
    <location>
        <begin position="254"/>
        <end position="280"/>
    </location>
</feature>
<protein>
    <recommendedName>
        <fullName evidence="13">Nickel/cobalt efflux system</fullName>
    </recommendedName>
</protein>
<keyword evidence="12" id="KW-0170">Cobalt</keyword>
<gene>
    <name evidence="14" type="ORF">DC077_05800</name>
</gene>
<name>A0A2U2AQW3_9GAMM</name>
<feature type="transmembrane region" description="Helical" evidence="13">
    <location>
        <begin position="151"/>
        <end position="169"/>
    </location>
</feature>
<accession>A0A2U2AQW3</accession>
<dbReference type="Pfam" id="PF03824">
    <property type="entry name" value="NicO"/>
    <property type="match status" value="2"/>
</dbReference>
<dbReference type="EMBL" id="QEWW01000003">
    <property type="protein sequence ID" value="PWD86253.1"/>
    <property type="molecule type" value="Genomic_DNA"/>
</dbReference>
<dbReference type="PANTHER" id="PTHR40659">
    <property type="entry name" value="NICKEL/COBALT EFFLUX SYSTEM RCNA"/>
    <property type="match status" value="1"/>
</dbReference>
<dbReference type="GO" id="GO:0005886">
    <property type="term" value="C:plasma membrane"/>
    <property type="evidence" value="ECO:0007669"/>
    <property type="project" value="UniProtKB-SubCell"/>
</dbReference>
<dbReference type="AlphaFoldDB" id="A0A2U2AQW3"/>
<dbReference type="GO" id="GO:0006824">
    <property type="term" value="P:cobalt ion transport"/>
    <property type="evidence" value="ECO:0007669"/>
    <property type="project" value="UniProtKB-KW"/>
</dbReference>
<proteinExistence type="inferred from homology"/>
<comment type="subcellular location">
    <subcellularLocation>
        <location evidence="2 13">Cell membrane</location>
        <topology evidence="2 13">Multi-pass membrane protein</topology>
    </subcellularLocation>
</comment>
<dbReference type="GO" id="GO:0032025">
    <property type="term" value="P:response to cobalt ion"/>
    <property type="evidence" value="ECO:0007669"/>
    <property type="project" value="TreeGrafter"/>
</dbReference>
<evidence type="ECO:0000313" key="14">
    <source>
        <dbReference type="EMBL" id="PWD86253.1"/>
    </source>
</evidence>
<reference evidence="15" key="1">
    <citation type="submission" date="2018-05" db="EMBL/GenBank/DDBJ databases">
        <title>Ignatzschineria dubaiensis sp. nov., isolated from necrotic foot tissues of dromedaries (Camelus dromedarius) and associated maggots in Dubai, United Arab Emirates.</title>
        <authorList>
            <person name="Tsang C.C."/>
            <person name="Tang J.Y.M."/>
            <person name="Fong J.Y.H."/>
            <person name="Kinne J."/>
            <person name="Lee H.H."/>
            <person name="Joseph M."/>
            <person name="Jose S."/>
            <person name="Schuster R.K."/>
            <person name="Tang Y."/>
            <person name="Sivakumar S."/>
            <person name="Chen J.H.K."/>
            <person name="Teng J.L.L."/>
            <person name="Lau S.K.P."/>
            <person name="Wernery U."/>
            <person name="Woo P.C.Y."/>
        </authorList>
    </citation>
    <scope>NUCLEOTIDE SEQUENCE [LARGE SCALE GENOMIC DNA]</scope>
    <source>
        <strain evidence="15">UAE-HKU57</strain>
    </source>
</reference>
<keyword evidence="8 13" id="KW-1133">Transmembrane helix</keyword>
<evidence type="ECO:0000256" key="5">
    <source>
        <dbReference type="ARBA" id="ARBA00022475"/>
    </source>
</evidence>
<keyword evidence="5" id="KW-1003">Cell membrane</keyword>
<organism evidence="14 15">
    <name type="scientific">Ignatzschineria cameli</name>
    <dbReference type="NCBI Taxonomy" id="2182793"/>
    <lineage>
        <taxon>Bacteria</taxon>
        <taxon>Pseudomonadati</taxon>
        <taxon>Pseudomonadota</taxon>
        <taxon>Gammaproteobacteria</taxon>
        <taxon>Cardiobacteriales</taxon>
        <taxon>Ignatzschineriaceae</taxon>
        <taxon>Ignatzschineria</taxon>
    </lineage>
</organism>
<keyword evidence="11 13" id="KW-0472">Membrane</keyword>
<evidence type="ECO:0000256" key="4">
    <source>
        <dbReference type="ARBA" id="ARBA00022448"/>
    </source>
</evidence>
<comment type="similarity">
    <text evidence="13">Belongs to the NiCoT transporter (TC 2.A.52) family.</text>
</comment>
<dbReference type="RefSeq" id="WP_109217895.1">
    <property type="nucleotide sequence ID" value="NZ_QEWW01000003.1"/>
</dbReference>
<evidence type="ECO:0000313" key="15">
    <source>
        <dbReference type="Proteomes" id="UP000245059"/>
    </source>
</evidence>
<keyword evidence="7 13" id="KW-0812">Transmembrane</keyword>
<dbReference type="InterPro" id="IPR051224">
    <property type="entry name" value="NiCoT_RcnA"/>
</dbReference>
<feature type="transmembrane region" description="Helical" evidence="13">
    <location>
        <begin position="301"/>
        <end position="326"/>
    </location>
</feature>
<evidence type="ECO:0000256" key="8">
    <source>
        <dbReference type="ARBA" id="ARBA00022989"/>
    </source>
</evidence>
<evidence type="ECO:0000256" key="3">
    <source>
        <dbReference type="ARBA" id="ARBA00022426"/>
    </source>
</evidence>
<keyword evidence="9" id="KW-0406">Ion transport</keyword>
<comment type="function">
    <text evidence="1">Efflux system for nickel and cobalt.</text>
</comment>
<dbReference type="Proteomes" id="UP000245059">
    <property type="component" value="Unassembled WGS sequence"/>
</dbReference>
<feature type="transmembrane region" description="Helical" evidence="13">
    <location>
        <begin position="225"/>
        <end position="248"/>
    </location>
</feature>
<dbReference type="GO" id="GO:0046583">
    <property type="term" value="F:monoatomic cation efflux transmembrane transporter activity"/>
    <property type="evidence" value="ECO:0007669"/>
    <property type="project" value="TreeGrafter"/>
</dbReference>
<evidence type="ECO:0000256" key="10">
    <source>
        <dbReference type="ARBA" id="ARBA00023112"/>
    </source>
</evidence>
<feature type="transmembrane region" description="Helical" evidence="13">
    <location>
        <begin position="112"/>
        <end position="131"/>
    </location>
</feature>
<evidence type="ECO:0000256" key="6">
    <source>
        <dbReference type="ARBA" id="ARBA00022596"/>
    </source>
</evidence>
<dbReference type="PANTHER" id="PTHR40659:SF1">
    <property type="entry name" value="NICKEL_COBALT EFFLUX SYSTEM RCNA"/>
    <property type="match status" value="1"/>
</dbReference>
<dbReference type="InterPro" id="IPR011541">
    <property type="entry name" value="Ni/Co_transpt_high_affinity"/>
</dbReference>
<evidence type="ECO:0000256" key="11">
    <source>
        <dbReference type="ARBA" id="ARBA00023136"/>
    </source>
</evidence>
<evidence type="ECO:0000256" key="12">
    <source>
        <dbReference type="ARBA" id="ARBA00023285"/>
    </source>
</evidence>
<comment type="caution">
    <text evidence="14">The sequence shown here is derived from an EMBL/GenBank/DDBJ whole genome shotgun (WGS) entry which is preliminary data.</text>
</comment>
<sequence>MQHKYLPPSLFNQILPFFKTVLILSLILIIGIGIFYFISWDQLLIDIIKTQTLLQQKLTQKLHLIAKHGWEASGALISISFLYGLFHAAGPGHGKAVIITYLGSSPTQLRRGILLSLITALVQGLVAILLIEISMQLIHLSLRKTQETALYLNRISFIFVMIIGLLLIIKSVQKLYQYYRIHIHHKIFNNAQLEEENAEKDPYQCCTTTPLHASYLEQPITLKQLLTVILAIGLRPCTGAILILLGAYSMGLRWVGIIAVLVMSIGTGITVSFIAILTVSSRNFVLKHLTKAQKKHSRYQIFTNTSMLLGGILIFTMGIMLLLQGIQQPVSPLL</sequence>
<keyword evidence="10" id="KW-0921">Nickel transport</keyword>
<evidence type="ECO:0000256" key="7">
    <source>
        <dbReference type="ARBA" id="ARBA00022692"/>
    </source>
</evidence>
<evidence type="ECO:0000256" key="1">
    <source>
        <dbReference type="ARBA" id="ARBA00002510"/>
    </source>
</evidence>
<evidence type="ECO:0000256" key="9">
    <source>
        <dbReference type="ARBA" id="ARBA00023065"/>
    </source>
</evidence>
<evidence type="ECO:0000256" key="13">
    <source>
        <dbReference type="RuleBase" id="RU362101"/>
    </source>
</evidence>
<keyword evidence="6" id="KW-0533">Nickel</keyword>
<feature type="transmembrane region" description="Helical" evidence="13">
    <location>
        <begin position="20"/>
        <end position="39"/>
    </location>
</feature>